<dbReference type="AlphaFoldDB" id="X0ZE06"/>
<organism evidence="2">
    <name type="scientific">marine sediment metagenome</name>
    <dbReference type="NCBI Taxonomy" id="412755"/>
    <lineage>
        <taxon>unclassified sequences</taxon>
        <taxon>metagenomes</taxon>
        <taxon>ecological metagenomes</taxon>
    </lineage>
</organism>
<reference evidence="2" key="1">
    <citation type="journal article" date="2014" name="Front. Microbiol.">
        <title>High frequency of phylogenetically diverse reductive dehalogenase-homologous genes in deep subseafloor sedimentary metagenomes.</title>
        <authorList>
            <person name="Kawai M."/>
            <person name="Futagami T."/>
            <person name="Toyoda A."/>
            <person name="Takaki Y."/>
            <person name="Nishi S."/>
            <person name="Hori S."/>
            <person name="Arai W."/>
            <person name="Tsubouchi T."/>
            <person name="Morono Y."/>
            <person name="Uchiyama I."/>
            <person name="Ito T."/>
            <person name="Fujiyama A."/>
            <person name="Inagaki F."/>
            <person name="Takami H."/>
        </authorList>
    </citation>
    <scope>NUCLEOTIDE SEQUENCE</scope>
    <source>
        <strain evidence="2">Expedition CK06-06</strain>
    </source>
</reference>
<proteinExistence type="predicted"/>
<feature type="compositionally biased region" description="Basic and acidic residues" evidence="1">
    <location>
        <begin position="1"/>
        <end position="19"/>
    </location>
</feature>
<evidence type="ECO:0000256" key="1">
    <source>
        <dbReference type="SAM" id="MobiDB-lite"/>
    </source>
</evidence>
<protein>
    <submittedName>
        <fullName evidence="2">Uncharacterized protein</fullName>
    </submittedName>
</protein>
<dbReference type="EMBL" id="BARS01056873">
    <property type="protein sequence ID" value="GAG46571.1"/>
    <property type="molecule type" value="Genomic_DNA"/>
</dbReference>
<gene>
    <name evidence="2" type="ORF">S01H1_83604</name>
</gene>
<evidence type="ECO:0000313" key="2">
    <source>
        <dbReference type="EMBL" id="GAG46571.1"/>
    </source>
</evidence>
<name>X0ZE06_9ZZZZ</name>
<accession>X0ZE06</accession>
<comment type="caution">
    <text evidence="2">The sequence shown here is derived from an EMBL/GenBank/DDBJ whole genome shotgun (WGS) entry which is preliminary data.</text>
</comment>
<sequence>MGRNHGENGHSRLDPEDLHGMMTDTGSINGKSYEPEPVKGSGLNIWDWRPTLLFGLVAWTAA</sequence>
<feature type="region of interest" description="Disordered" evidence="1">
    <location>
        <begin position="1"/>
        <end position="35"/>
    </location>
</feature>